<sequence length="429" mass="45530">MPWRIRQSGQWAGAFALGLACLVAPAMAGSERPAGDGSGTDNQRLLPDIYPAAGPVLADGSGVPEPYDPFFDVDWSVALRGTYTQNAERERFDTRLVPSVTLNHVGSRSAIGLDAEAEVTRPDDGQIDVTALRLNLSGDYALDRETLASADANFSLTQDLPGMPGVASNIADPPQRISGGVEFGVTRKFGRFNLGVTGAVQRSVYGETGLVDGSVIDNADRAVWALDSGLRLGFQMTPIFEVFGRAGLGRDMFDHPSSVLLIKTDANEASIEAGVTGRWSSVWQATASTGLNLRRFDEASLGEVVTHLYNASVTFTPDERWSATGTLSTSVEPPGPTSAGTTAVRYAASGEIGYAVNSWLALRASADWSTTRYEGSSETKDGNGYGLGADYQLGPHTTVSADYDFSHSDSTTDGVEDSHRIMVGLTVSR</sequence>
<evidence type="ECO:0000313" key="3">
    <source>
        <dbReference type="Proteomes" id="UP001061862"/>
    </source>
</evidence>
<dbReference type="Proteomes" id="UP001061862">
    <property type="component" value="Chromosome"/>
</dbReference>
<dbReference type="EMBL" id="CP104965">
    <property type="protein sequence ID" value="UXN71767.1"/>
    <property type="molecule type" value="Genomic_DNA"/>
</dbReference>
<protein>
    <submittedName>
        <fullName evidence="2">Outer membrane beta-barrel protein</fullName>
    </submittedName>
</protein>
<dbReference type="InterPro" id="IPR023614">
    <property type="entry name" value="Porin_dom_sf"/>
</dbReference>
<keyword evidence="1" id="KW-0732">Signal</keyword>
<dbReference type="SUPFAM" id="SSF56935">
    <property type="entry name" value="Porins"/>
    <property type="match status" value="1"/>
</dbReference>
<feature type="chain" id="PRO_5046525979" evidence="1">
    <location>
        <begin position="29"/>
        <end position="429"/>
    </location>
</feature>
<name>A0ABY6CHP9_9HYPH</name>
<evidence type="ECO:0000256" key="1">
    <source>
        <dbReference type="SAM" id="SignalP"/>
    </source>
</evidence>
<dbReference type="Pfam" id="PF10082">
    <property type="entry name" value="BBP2_2"/>
    <property type="match status" value="1"/>
</dbReference>
<reference evidence="2 3" key="1">
    <citation type="submission" date="2022-09" db="EMBL/GenBank/DDBJ databases">
        <title>Interaction between co-microsymbionts with complementary sets of symbiotic genes in legume-rhizobium systems.</title>
        <authorList>
            <person name="Safronova V."/>
            <person name="Sazanova A."/>
            <person name="Afonin A."/>
            <person name="Chirak E."/>
        </authorList>
    </citation>
    <scope>NUCLEOTIDE SEQUENCE [LARGE SCALE GENOMIC DNA]</scope>
    <source>
        <strain evidence="2 3">A18/4-1</strain>
    </source>
</reference>
<dbReference type="RefSeq" id="WP_262171477.1">
    <property type="nucleotide sequence ID" value="NZ_CP104965.1"/>
</dbReference>
<proteinExistence type="predicted"/>
<dbReference type="InterPro" id="IPR018759">
    <property type="entry name" value="BBP2_2"/>
</dbReference>
<keyword evidence="3" id="KW-1185">Reference proteome</keyword>
<gene>
    <name evidence="2" type="ORF">N8A98_11570</name>
</gene>
<dbReference type="PROSITE" id="PS51257">
    <property type="entry name" value="PROKAR_LIPOPROTEIN"/>
    <property type="match status" value="1"/>
</dbReference>
<feature type="signal peptide" evidence="1">
    <location>
        <begin position="1"/>
        <end position="28"/>
    </location>
</feature>
<accession>A0ABY6CHP9</accession>
<organism evidence="2 3">
    <name type="scientific">Devosia neptuniae</name>
    <dbReference type="NCBI Taxonomy" id="191302"/>
    <lineage>
        <taxon>Bacteria</taxon>
        <taxon>Pseudomonadati</taxon>
        <taxon>Pseudomonadota</taxon>
        <taxon>Alphaproteobacteria</taxon>
        <taxon>Hyphomicrobiales</taxon>
        <taxon>Devosiaceae</taxon>
        <taxon>Devosia</taxon>
    </lineage>
</organism>
<evidence type="ECO:0000313" key="2">
    <source>
        <dbReference type="EMBL" id="UXN71767.1"/>
    </source>
</evidence>
<dbReference type="Gene3D" id="2.40.160.10">
    <property type="entry name" value="Porin"/>
    <property type="match status" value="1"/>
</dbReference>